<evidence type="ECO:0000256" key="2">
    <source>
        <dbReference type="ARBA" id="ARBA00022475"/>
    </source>
</evidence>
<dbReference type="InterPro" id="IPR034746">
    <property type="entry name" value="POTRA"/>
</dbReference>
<dbReference type="Pfam" id="PF08478">
    <property type="entry name" value="POTRA_1"/>
    <property type="match status" value="1"/>
</dbReference>
<proteinExistence type="inferred from homology"/>
<dbReference type="InterPro" id="IPR045335">
    <property type="entry name" value="FtsQ_C_sf"/>
</dbReference>
<dbReference type="PROSITE" id="PS51779">
    <property type="entry name" value="POTRA"/>
    <property type="match status" value="1"/>
</dbReference>
<accession>A0A2N5Y3H3</accession>
<dbReference type="Gene3D" id="3.40.50.11690">
    <property type="entry name" value="Cell division protein FtsQ/DivIB"/>
    <property type="match status" value="1"/>
</dbReference>
<dbReference type="InterPro" id="IPR026579">
    <property type="entry name" value="FtsQ"/>
</dbReference>
<keyword evidence="5 9" id="KW-0812">Transmembrane</keyword>
<evidence type="ECO:0000313" key="12">
    <source>
        <dbReference type="EMBL" id="PLW82940.1"/>
    </source>
</evidence>
<keyword evidence="2 9" id="KW-1003">Cell membrane</keyword>
<dbReference type="AlphaFoldDB" id="A0A2N5Y3H3"/>
<evidence type="ECO:0000256" key="10">
    <source>
        <dbReference type="SAM" id="MobiDB-lite"/>
    </source>
</evidence>
<organism evidence="12 13">
    <name type="scientific">Kineobactrum sediminis</name>
    <dbReference type="NCBI Taxonomy" id="1905677"/>
    <lineage>
        <taxon>Bacteria</taxon>
        <taxon>Pseudomonadati</taxon>
        <taxon>Pseudomonadota</taxon>
        <taxon>Gammaproteobacteria</taxon>
        <taxon>Cellvibrionales</taxon>
        <taxon>Halieaceae</taxon>
        <taxon>Kineobactrum</taxon>
    </lineage>
</organism>
<keyword evidence="4 9" id="KW-0132">Cell division</keyword>
<feature type="region of interest" description="Disordered" evidence="10">
    <location>
        <begin position="1"/>
        <end position="25"/>
    </location>
</feature>
<dbReference type="HAMAP" id="MF_00911">
    <property type="entry name" value="FtsQ_subfam"/>
    <property type="match status" value="1"/>
</dbReference>
<keyword evidence="6 9" id="KW-1133">Transmembrane helix</keyword>
<comment type="subunit">
    <text evidence="9">Part of a complex composed of FtsB, FtsL and FtsQ.</text>
</comment>
<evidence type="ECO:0000313" key="13">
    <source>
        <dbReference type="Proteomes" id="UP000234845"/>
    </source>
</evidence>
<dbReference type="GO" id="GO:0005886">
    <property type="term" value="C:plasma membrane"/>
    <property type="evidence" value="ECO:0007669"/>
    <property type="project" value="UniProtKB-SubCell"/>
</dbReference>
<name>A0A2N5Y3H3_9GAMM</name>
<feature type="transmembrane region" description="Helical" evidence="9">
    <location>
        <begin position="44"/>
        <end position="62"/>
    </location>
</feature>
<comment type="caution">
    <text evidence="12">The sequence shown here is derived from an EMBL/GenBank/DDBJ whole genome shotgun (WGS) entry which is preliminary data.</text>
</comment>
<keyword evidence="7 9" id="KW-0472">Membrane</keyword>
<dbReference type="GO" id="GO:0090529">
    <property type="term" value="P:cell septum assembly"/>
    <property type="evidence" value="ECO:0007669"/>
    <property type="project" value="InterPro"/>
</dbReference>
<keyword evidence="13" id="KW-1185">Reference proteome</keyword>
<reference evidence="13" key="1">
    <citation type="submission" date="2017-11" db="EMBL/GenBank/DDBJ databases">
        <title>The draft genome sequence of Chromatocurvus sp. F02.</title>
        <authorList>
            <person name="Du Z.-J."/>
            <person name="Chang Y.-Q."/>
        </authorList>
    </citation>
    <scope>NUCLEOTIDE SEQUENCE [LARGE SCALE GENOMIC DNA]</scope>
    <source>
        <strain evidence="13">F02</strain>
    </source>
</reference>
<keyword evidence="8 9" id="KW-0131">Cell cycle</keyword>
<evidence type="ECO:0000256" key="9">
    <source>
        <dbReference type="HAMAP-Rule" id="MF_00911"/>
    </source>
</evidence>
<dbReference type="Proteomes" id="UP000234845">
    <property type="component" value="Unassembled WGS sequence"/>
</dbReference>
<protein>
    <recommendedName>
        <fullName evidence="9">Cell division protein FtsQ</fullName>
    </recommendedName>
</protein>
<feature type="compositionally biased region" description="Low complexity" evidence="10">
    <location>
        <begin position="13"/>
        <end position="25"/>
    </location>
</feature>
<dbReference type="GO" id="GO:0032153">
    <property type="term" value="C:cell division site"/>
    <property type="evidence" value="ECO:0007669"/>
    <property type="project" value="UniProtKB-UniRule"/>
</dbReference>
<evidence type="ECO:0000256" key="6">
    <source>
        <dbReference type="ARBA" id="ARBA00022989"/>
    </source>
</evidence>
<sequence length="274" mass="29925">MATRPESVRRRNAAAGATRRKPAAPAATRLRPGMAVLDGWVNRLLILVGSAVVIAAGLQAWFTLQQIPVEQITVTGSLQRTQTELVQEMVQPALVGGFLGADLGEVRDQLEALPWIYRASVRRRWPNALEIHVLEQLPIAHWGDNGFLNHEGQVFQSDSVQAGEALPRLRGPEGAAGQLMVSYQQLGELLKPVNLAVLALTLDKRGHLSAVLEGGIALALGNTDFAERVQRFTTVYARELAARPGEVERVDLRYERGLAVAFREPVELAVVVNE</sequence>
<evidence type="ECO:0000256" key="7">
    <source>
        <dbReference type="ARBA" id="ARBA00023136"/>
    </source>
</evidence>
<gene>
    <name evidence="9" type="primary">ftsQ</name>
    <name evidence="12" type="ORF">CWI75_05760</name>
</gene>
<dbReference type="Pfam" id="PF03799">
    <property type="entry name" value="FtsQ_DivIB_C"/>
    <property type="match status" value="1"/>
</dbReference>
<dbReference type="PANTHER" id="PTHR35851">
    <property type="entry name" value="CELL DIVISION PROTEIN FTSQ"/>
    <property type="match status" value="1"/>
</dbReference>
<evidence type="ECO:0000256" key="1">
    <source>
        <dbReference type="ARBA" id="ARBA00004370"/>
    </source>
</evidence>
<dbReference type="OrthoDB" id="9790370at2"/>
<evidence type="ECO:0000256" key="4">
    <source>
        <dbReference type="ARBA" id="ARBA00022618"/>
    </source>
</evidence>
<dbReference type="InterPro" id="IPR013685">
    <property type="entry name" value="POTRA_FtsQ_type"/>
</dbReference>
<comment type="function">
    <text evidence="9">Essential cell division protein. May link together the upstream cell division proteins, which are predominantly cytoplasmic, with the downstream cell division proteins, which are predominantly periplasmic. May control correct divisome assembly.</text>
</comment>
<dbReference type="Gene3D" id="3.10.20.310">
    <property type="entry name" value="membrane protein fhac"/>
    <property type="match status" value="1"/>
</dbReference>
<evidence type="ECO:0000256" key="5">
    <source>
        <dbReference type="ARBA" id="ARBA00022692"/>
    </source>
</evidence>
<dbReference type="InterPro" id="IPR005548">
    <property type="entry name" value="Cell_div_FtsQ/DivIB_C"/>
</dbReference>
<comment type="similarity">
    <text evidence="9">Belongs to the FtsQ/DivIB family. FtsQ subfamily.</text>
</comment>
<comment type="subcellular location">
    <subcellularLocation>
        <location evidence="9">Cell inner membrane</location>
        <topology evidence="9">Single-pass type II membrane protein</topology>
    </subcellularLocation>
    <subcellularLocation>
        <location evidence="1">Membrane</location>
    </subcellularLocation>
    <text evidence="9">Localizes to the division septum.</text>
</comment>
<feature type="domain" description="POTRA" evidence="11">
    <location>
        <begin position="67"/>
        <end position="136"/>
    </location>
</feature>
<dbReference type="GO" id="GO:0043093">
    <property type="term" value="P:FtsZ-dependent cytokinesis"/>
    <property type="evidence" value="ECO:0007669"/>
    <property type="project" value="UniProtKB-UniRule"/>
</dbReference>
<evidence type="ECO:0000256" key="3">
    <source>
        <dbReference type="ARBA" id="ARBA00022519"/>
    </source>
</evidence>
<evidence type="ECO:0000256" key="8">
    <source>
        <dbReference type="ARBA" id="ARBA00023306"/>
    </source>
</evidence>
<dbReference type="PANTHER" id="PTHR35851:SF1">
    <property type="entry name" value="CELL DIVISION PROTEIN FTSQ"/>
    <property type="match status" value="1"/>
</dbReference>
<keyword evidence="3 9" id="KW-0997">Cell inner membrane</keyword>
<dbReference type="EMBL" id="PKLZ01000003">
    <property type="protein sequence ID" value="PLW82940.1"/>
    <property type="molecule type" value="Genomic_DNA"/>
</dbReference>
<evidence type="ECO:0000259" key="11">
    <source>
        <dbReference type="PROSITE" id="PS51779"/>
    </source>
</evidence>
<dbReference type="RefSeq" id="WP_101520540.1">
    <property type="nucleotide sequence ID" value="NZ_PKLZ01000003.1"/>
</dbReference>